<comment type="caution">
    <text evidence="7">The sequence shown here is derived from an EMBL/GenBank/DDBJ whole genome shotgun (WGS) entry which is preliminary data.</text>
</comment>
<evidence type="ECO:0000256" key="6">
    <source>
        <dbReference type="RuleBase" id="RU367044"/>
    </source>
</evidence>
<keyword evidence="4 6" id="KW-0964">Secreted</keyword>
<dbReference type="InterPro" id="IPR010264">
    <property type="entry name" value="Self-incomp_S1"/>
</dbReference>
<accession>A0ABC8T596</accession>
<comment type="subcellular location">
    <subcellularLocation>
        <location evidence="1 6">Secreted</location>
    </subcellularLocation>
</comment>
<feature type="chain" id="PRO_5044532194" description="S-protein homolog" evidence="6">
    <location>
        <begin position="23"/>
        <end position="199"/>
    </location>
</feature>
<comment type="similarity">
    <text evidence="2 6">Belongs to the plant self-incompatibility (S1) protein family.</text>
</comment>
<evidence type="ECO:0000256" key="2">
    <source>
        <dbReference type="ARBA" id="ARBA00005581"/>
    </source>
</evidence>
<organism evidence="7 8">
    <name type="scientific">Ilex paraguariensis</name>
    <name type="common">yerba mate</name>
    <dbReference type="NCBI Taxonomy" id="185542"/>
    <lineage>
        <taxon>Eukaryota</taxon>
        <taxon>Viridiplantae</taxon>
        <taxon>Streptophyta</taxon>
        <taxon>Embryophyta</taxon>
        <taxon>Tracheophyta</taxon>
        <taxon>Spermatophyta</taxon>
        <taxon>Magnoliopsida</taxon>
        <taxon>eudicotyledons</taxon>
        <taxon>Gunneridae</taxon>
        <taxon>Pentapetalae</taxon>
        <taxon>asterids</taxon>
        <taxon>campanulids</taxon>
        <taxon>Aquifoliales</taxon>
        <taxon>Aquifoliaceae</taxon>
        <taxon>Ilex</taxon>
    </lineage>
</organism>
<protein>
    <recommendedName>
        <fullName evidence="6">S-protein homolog</fullName>
    </recommendedName>
</protein>
<dbReference type="PANTHER" id="PTHR31232:SF164">
    <property type="entry name" value="S-PROTEIN HOMOLOG"/>
    <property type="match status" value="1"/>
</dbReference>
<evidence type="ECO:0000313" key="8">
    <source>
        <dbReference type="Proteomes" id="UP001642360"/>
    </source>
</evidence>
<keyword evidence="3 6" id="KW-0713">Self-incompatibility</keyword>
<feature type="signal peptide" evidence="6">
    <location>
        <begin position="1"/>
        <end position="22"/>
    </location>
</feature>
<evidence type="ECO:0000256" key="1">
    <source>
        <dbReference type="ARBA" id="ARBA00004613"/>
    </source>
</evidence>
<dbReference type="Proteomes" id="UP001642360">
    <property type="component" value="Unassembled WGS sequence"/>
</dbReference>
<dbReference type="GO" id="GO:0060320">
    <property type="term" value="P:rejection of self pollen"/>
    <property type="evidence" value="ECO:0007669"/>
    <property type="project" value="UniProtKB-KW"/>
</dbReference>
<dbReference type="PANTHER" id="PTHR31232">
    <property type="match status" value="1"/>
</dbReference>
<sequence>MATVTNPLFLGTIFFCFSLGSALHEHILWANYHIRIINNINDGSTPLVVHCKSRDKDLDERSLYKGETYFFEAQIDLFRKAVVICFMTEGNRSMYIEAFKATRDENRRQSKKVCLWSVRDDGTYFRMEEEIPTSYTSMEMNGNTCEKEVDNTINVKERLEEPKMGMVFNTVVDEIMEYYIRYSNGLGFPIKKKNIVKGR</sequence>
<dbReference type="Pfam" id="PF05938">
    <property type="entry name" value="Self-incomp_S1"/>
    <property type="match status" value="1"/>
</dbReference>
<proteinExistence type="inferred from homology"/>
<dbReference type="GO" id="GO:0005576">
    <property type="term" value="C:extracellular region"/>
    <property type="evidence" value="ECO:0007669"/>
    <property type="project" value="UniProtKB-SubCell"/>
</dbReference>
<evidence type="ECO:0000256" key="5">
    <source>
        <dbReference type="ARBA" id="ARBA00022729"/>
    </source>
</evidence>
<evidence type="ECO:0000256" key="4">
    <source>
        <dbReference type="ARBA" id="ARBA00022525"/>
    </source>
</evidence>
<gene>
    <name evidence="7" type="ORF">ILEXP_LOCUS33747</name>
</gene>
<reference evidence="7 8" key="1">
    <citation type="submission" date="2024-02" db="EMBL/GenBank/DDBJ databases">
        <authorList>
            <person name="Vignale AGUSTIN F."/>
            <person name="Sosa J E."/>
            <person name="Modenutti C."/>
        </authorList>
    </citation>
    <scope>NUCLEOTIDE SEQUENCE [LARGE SCALE GENOMIC DNA]</scope>
</reference>
<evidence type="ECO:0000313" key="7">
    <source>
        <dbReference type="EMBL" id="CAK9164601.1"/>
    </source>
</evidence>
<evidence type="ECO:0000256" key="3">
    <source>
        <dbReference type="ARBA" id="ARBA00022471"/>
    </source>
</evidence>
<dbReference type="AlphaFoldDB" id="A0ABC8T596"/>
<dbReference type="EMBL" id="CAUOFW020004247">
    <property type="protein sequence ID" value="CAK9164601.1"/>
    <property type="molecule type" value="Genomic_DNA"/>
</dbReference>
<name>A0ABC8T596_9AQUA</name>
<keyword evidence="8" id="KW-1185">Reference proteome</keyword>
<keyword evidence="5 6" id="KW-0732">Signal</keyword>